<dbReference type="EMBL" id="LITT01000017">
    <property type="protein sequence ID" value="OAA88372.1"/>
    <property type="molecule type" value="Genomic_DNA"/>
</dbReference>
<comment type="caution">
    <text evidence="1">The sequence shown here is derived from an EMBL/GenBank/DDBJ whole genome shotgun (WGS) entry which is preliminary data.</text>
</comment>
<proteinExistence type="predicted"/>
<sequence length="44" mass="5283">MRYPRVYFIFTPLALGSYWAVTNLVKGFENKKWEICILVILYLI</sequence>
<evidence type="ECO:0000313" key="1">
    <source>
        <dbReference type="EMBL" id="OAA88372.1"/>
    </source>
</evidence>
<dbReference type="AlphaFoldDB" id="A0A162KXK3"/>
<gene>
    <name evidence="1" type="ORF">WY13_01822</name>
</gene>
<evidence type="ECO:0000313" key="2">
    <source>
        <dbReference type="Proteomes" id="UP000077407"/>
    </source>
</evidence>
<organism evidence="1 2">
    <name type="scientific">Clostridium ljungdahlii</name>
    <dbReference type="NCBI Taxonomy" id="1538"/>
    <lineage>
        <taxon>Bacteria</taxon>
        <taxon>Bacillati</taxon>
        <taxon>Bacillota</taxon>
        <taxon>Clostridia</taxon>
        <taxon>Eubacteriales</taxon>
        <taxon>Clostridiaceae</taxon>
        <taxon>Clostridium</taxon>
    </lineage>
</organism>
<accession>A0A162KXK3</accession>
<name>A0A162KXK3_9CLOT</name>
<protein>
    <submittedName>
        <fullName evidence="1">Uncharacterized protein</fullName>
    </submittedName>
</protein>
<reference evidence="1 2" key="1">
    <citation type="journal article" date="2015" name="Biotechnol. Bioeng.">
        <title>Genome sequence and phenotypic characterization of Caulobacter segnis.</title>
        <authorList>
            <person name="Patel S."/>
            <person name="Fletcher B."/>
            <person name="Scott D.C."/>
            <person name="Ely B."/>
        </authorList>
    </citation>
    <scope>NUCLEOTIDE SEQUENCE [LARGE SCALE GENOMIC DNA]</scope>
    <source>
        <strain evidence="1 2">ERI-2</strain>
    </source>
</reference>
<dbReference type="PATRIC" id="fig|1538.10.peg.2267"/>
<dbReference type="Proteomes" id="UP000077407">
    <property type="component" value="Unassembled WGS sequence"/>
</dbReference>